<name>A0A7Y0ARI3_9FLAO</name>
<comment type="caution">
    <text evidence="1">The sequence shown here is derived from an EMBL/GenBank/DDBJ whole genome shotgun (WGS) entry which is preliminary data.</text>
</comment>
<keyword evidence="2" id="KW-1185">Reference proteome</keyword>
<gene>
    <name evidence="1" type="ORF">HHL23_20710</name>
</gene>
<evidence type="ECO:0000313" key="2">
    <source>
        <dbReference type="Proteomes" id="UP000544054"/>
    </source>
</evidence>
<organism evidence="1 2">
    <name type="scientific">Chryseobacterium antibioticum</name>
    <dbReference type="NCBI Taxonomy" id="2728847"/>
    <lineage>
        <taxon>Bacteria</taxon>
        <taxon>Pseudomonadati</taxon>
        <taxon>Bacteroidota</taxon>
        <taxon>Flavobacteriia</taxon>
        <taxon>Flavobacteriales</taxon>
        <taxon>Weeksellaceae</taxon>
        <taxon>Chryseobacterium group</taxon>
        <taxon>Chryseobacterium</taxon>
    </lineage>
</organism>
<dbReference type="AlphaFoldDB" id="A0A7Y0ARI3"/>
<evidence type="ECO:0000313" key="1">
    <source>
        <dbReference type="EMBL" id="NML72189.1"/>
    </source>
</evidence>
<accession>A0A7Y0ARI3</accession>
<protein>
    <submittedName>
        <fullName evidence="1">Uncharacterized protein</fullName>
    </submittedName>
</protein>
<dbReference type="Proteomes" id="UP000544054">
    <property type="component" value="Unassembled WGS sequence"/>
</dbReference>
<dbReference type="RefSeq" id="WP_169236643.1">
    <property type="nucleotide sequence ID" value="NZ_JABBGI010000039.1"/>
</dbReference>
<sequence>MKNKNVFVFADGAPFFGGMDNSGPACMTPSMVGGTRGRKPVKCQVVSANGTNSGVGILMANIIAWSLKSL</sequence>
<reference evidence="1 2" key="1">
    <citation type="submission" date="2020-04" db="EMBL/GenBank/DDBJ databases">
        <title>Chryseobacterium sp. RP-3-3 sp. nov., isolated from Jeju soil.</title>
        <authorList>
            <person name="Dahal R.H."/>
        </authorList>
    </citation>
    <scope>NUCLEOTIDE SEQUENCE [LARGE SCALE GENOMIC DNA]</scope>
    <source>
        <strain evidence="1 2">RP-3-3</strain>
    </source>
</reference>
<proteinExistence type="predicted"/>
<dbReference type="EMBL" id="JABBGI010000039">
    <property type="protein sequence ID" value="NML72189.1"/>
    <property type="molecule type" value="Genomic_DNA"/>
</dbReference>